<reference evidence="1" key="1">
    <citation type="submission" date="2018-05" db="EMBL/GenBank/DDBJ databases">
        <authorList>
            <person name="Lanie J.A."/>
            <person name="Ng W.-L."/>
            <person name="Kazmierczak K.M."/>
            <person name="Andrzejewski T.M."/>
            <person name="Davidsen T.M."/>
            <person name="Wayne K.J."/>
            <person name="Tettelin H."/>
            <person name="Glass J.I."/>
            <person name="Rusch D."/>
            <person name="Podicherti R."/>
            <person name="Tsui H.-C.T."/>
            <person name="Winkler M.E."/>
        </authorList>
    </citation>
    <scope>NUCLEOTIDE SEQUENCE</scope>
</reference>
<proteinExistence type="predicted"/>
<dbReference type="EMBL" id="UINC01070310">
    <property type="protein sequence ID" value="SVC04361.1"/>
    <property type="molecule type" value="Genomic_DNA"/>
</dbReference>
<evidence type="ECO:0000313" key="1">
    <source>
        <dbReference type="EMBL" id="SVC04361.1"/>
    </source>
</evidence>
<gene>
    <name evidence="1" type="ORF">METZ01_LOCUS257215</name>
</gene>
<organism evidence="1">
    <name type="scientific">marine metagenome</name>
    <dbReference type="NCBI Taxonomy" id="408172"/>
    <lineage>
        <taxon>unclassified sequences</taxon>
        <taxon>metagenomes</taxon>
        <taxon>ecological metagenomes</taxon>
    </lineage>
</organism>
<dbReference type="AlphaFoldDB" id="A0A382J0K4"/>
<protein>
    <submittedName>
        <fullName evidence="1">Uncharacterized protein</fullName>
    </submittedName>
</protein>
<accession>A0A382J0K4</accession>
<sequence length="85" mass="10000">MNTELKERSAAVYYLSDKDTPLLTLAELAELIEAFTIHLECNKDVLIRTGRYRINFHRSWWLHTSLTNLYYTKMPLAIDPVPLEM</sequence>
<name>A0A382J0K4_9ZZZZ</name>
<feature type="non-terminal residue" evidence="1">
    <location>
        <position position="85"/>
    </location>
</feature>